<dbReference type="CDD" id="cd00221">
    <property type="entry name" value="Vsr"/>
    <property type="match status" value="1"/>
</dbReference>
<keyword evidence="3 6" id="KW-0227">DNA damage</keyword>
<evidence type="ECO:0000256" key="6">
    <source>
        <dbReference type="PIRNR" id="PIRNR018267"/>
    </source>
</evidence>
<evidence type="ECO:0000256" key="3">
    <source>
        <dbReference type="ARBA" id="ARBA00022763"/>
    </source>
</evidence>
<evidence type="ECO:0000256" key="4">
    <source>
        <dbReference type="ARBA" id="ARBA00022801"/>
    </source>
</evidence>
<dbReference type="EMBL" id="JBGBPY010000001">
    <property type="protein sequence ID" value="MEY2182178.1"/>
    <property type="molecule type" value="Genomic_DNA"/>
</dbReference>
<dbReference type="Gene3D" id="3.40.960.10">
    <property type="entry name" value="VSR Endonuclease"/>
    <property type="match status" value="1"/>
</dbReference>
<dbReference type="Pfam" id="PF03852">
    <property type="entry name" value="Vsr"/>
    <property type="match status" value="1"/>
</dbReference>
<dbReference type="NCBIfam" id="TIGR00632">
    <property type="entry name" value="vsr"/>
    <property type="match status" value="1"/>
</dbReference>
<evidence type="ECO:0000256" key="2">
    <source>
        <dbReference type="ARBA" id="ARBA00022759"/>
    </source>
</evidence>
<dbReference type="EC" id="3.1.-.-" evidence="6"/>
<dbReference type="Proteomes" id="UP001562159">
    <property type="component" value="Unassembled WGS sequence"/>
</dbReference>
<keyword evidence="2 6" id="KW-0255">Endonuclease</keyword>
<gene>
    <name evidence="7" type="ORF">AB7878_07080</name>
</gene>
<name>A0ABV4APP7_9GAMM</name>
<keyword evidence="1 6" id="KW-0540">Nuclease</keyword>
<organism evidence="7 8">
    <name type="scientific">Rhodanobacter humi</name>
    <dbReference type="NCBI Taxonomy" id="1888173"/>
    <lineage>
        <taxon>Bacteria</taxon>
        <taxon>Pseudomonadati</taxon>
        <taxon>Pseudomonadota</taxon>
        <taxon>Gammaproteobacteria</taxon>
        <taxon>Lysobacterales</taxon>
        <taxon>Rhodanobacteraceae</taxon>
        <taxon>Rhodanobacter</taxon>
    </lineage>
</organism>
<keyword evidence="4 6" id="KW-0378">Hydrolase</keyword>
<comment type="similarity">
    <text evidence="6">Belongs to the vsr family.</text>
</comment>
<reference evidence="7 8" key="1">
    <citation type="submission" date="2024-07" db="EMBL/GenBank/DDBJ databases">
        <title>Molecular mechanisms and environmental adaptations of flagellar loss and biofilm growth of Rhodanobacter under environmental stress.</title>
        <authorList>
            <person name="Chen M."/>
        </authorList>
    </citation>
    <scope>NUCLEOTIDE SEQUENCE [LARGE SCALE GENOMIC DNA]</scope>
    <source>
        <strain evidence="7 8">RS22</strain>
    </source>
</reference>
<dbReference type="PIRSF" id="PIRSF018267">
    <property type="entry name" value="VSR_endonuc"/>
    <property type="match status" value="1"/>
</dbReference>
<dbReference type="GO" id="GO:0004519">
    <property type="term" value="F:endonuclease activity"/>
    <property type="evidence" value="ECO:0007669"/>
    <property type="project" value="UniProtKB-KW"/>
</dbReference>
<evidence type="ECO:0000313" key="7">
    <source>
        <dbReference type="EMBL" id="MEY2182178.1"/>
    </source>
</evidence>
<evidence type="ECO:0000313" key="8">
    <source>
        <dbReference type="Proteomes" id="UP001562159"/>
    </source>
</evidence>
<proteinExistence type="inferred from homology"/>
<dbReference type="SUPFAM" id="SSF52980">
    <property type="entry name" value="Restriction endonuclease-like"/>
    <property type="match status" value="1"/>
</dbReference>
<comment type="function">
    <text evidence="6">May nick specific sequences that contain T:G mispairs resulting from m5C-deamination.</text>
</comment>
<evidence type="ECO:0000256" key="5">
    <source>
        <dbReference type="ARBA" id="ARBA00023204"/>
    </source>
</evidence>
<comment type="caution">
    <text evidence="7">The sequence shown here is derived from an EMBL/GenBank/DDBJ whole genome shotgun (WGS) entry which is preliminary data.</text>
</comment>
<evidence type="ECO:0000256" key="1">
    <source>
        <dbReference type="ARBA" id="ARBA00022722"/>
    </source>
</evidence>
<sequence length="137" mass="16306">MTDIVDRATRSRMMSGIRGCDTKPEVIVRKYLHAHGLRYRIAPKNLPGKPDIVLPKYRTVVFVHGCFWHRHPRCRYATTPATNKLFWMEKFKTNTARDRRVQRQLRSDGWRILVVWECQCSTRDLHYIHKKIVSNQS</sequence>
<keyword evidence="8" id="KW-1185">Reference proteome</keyword>
<dbReference type="InterPro" id="IPR004603">
    <property type="entry name" value="DNA_mismatch_endonuc_vsr"/>
</dbReference>
<accession>A0ABV4APP7</accession>
<protein>
    <recommendedName>
        <fullName evidence="6">Very short patch repair endonuclease</fullName>
        <ecNumber evidence="6">3.1.-.-</ecNumber>
    </recommendedName>
</protein>
<keyword evidence="5 6" id="KW-0234">DNA repair</keyword>
<dbReference type="InterPro" id="IPR011335">
    <property type="entry name" value="Restrct_endonuc-II-like"/>
</dbReference>